<dbReference type="Proteomes" id="UP001177744">
    <property type="component" value="Unassembled WGS sequence"/>
</dbReference>
<proteinExistence type="predicted"/>
<dbReference type="AlphaFoldDB" id="A0AA40HCX6"/>
<dbReference type="EMBL" id="JAULJE010000023">
    <property type="protein sequence ID" value="KAK1328341.1"/>
    <property type="molecule type" value="Genomic_DNA"/>
</dbReference>
<evidence type="ECO:0000313" key="2">
    <source>
        <dbReference type="EMBL" id="KAK1328341.1"/>
    </source>
</evidence>
<dbReference type="Pfam" id="PF07686">
    <property type="entry name" value="V-set"/>
    <property type="match status" value="1"/>
</dbReference>
<evidence type="ECO:0000259" key="1">
    <source>
        <dbReference type="SMART" id="SM00406"/>
    </source>
</evidence>
<protein>
    <recommendedName>
        <fullName evidence="1">Immunoglobulin V-set domain-containing protein</fullName>
    </recommendedName>
</protein>
<reference evidence="2" key="1">
    <citation type="submission" date="2023-06" db="EMBL/GenBank/DDBJ databases">
        <title>Reference genome for the Northern bat (Eptesicus nilssonii), a most northern bat species.</title>
        <authorList>
            <person name="Laine V.N."/>
            <person name="Pulliainen A.T."/>
            <person name="Lilley T.M."/>
        </authorList>
    </citation>
    <scope>NUCLEOTIDE SEQUENCE</scope>
    <source>
        <strain evidence="2">BLF_Eptnil</strain>
        <tissue evidence="2">Kidney</tissue>
    </source>
</reference>
<keyword evidence="3" id="KW-1185">Reference proteome</keyword>
<dbReference type="SMART" id="SM00406">
    <property type="entry name" value="IGv"/>
    <property type="match status" value="1"/>
</dbReference>
<dbReference type="Gene3D" id="2.60.40.10">
    <property type="entry name" value="Immunoglobulins"/>
    <property type="match status" value="1"/>
</dbReference>
<organism evidence="2 3">
    <name type="scientific">Cnephaeus nilssonii</name>
    <name type="common">Northern bat</name>
    <name type="synonym">Eptesicus nilssonii</name>
    <dbReference type="NCBI Taxonomy" id="3371016"/>
    <lineage>
        <taxon>Eukaryota</taxon>
        <taxon>Metazoa</taxon>
        <taxon>Chordata</taxon>
        <taxon>Craniata</taxon>
        <taxon>Vertebrata</taxon>
        <taxon>Euteleostomi</taxon>
        <taxon>Mammalia</taxon>
        <taxon>Eutheria</taxon>
        <taxon>Laurasiatheria</taxon>
        <taxon>Chiroptera</taxon>
        <taxon>Yangochiroptera</taxon>
        <taxon>Vespertilionidae</taxon>
        <taxon>Cnephaeus</taxon>
    </lineage>
</organism>
<feature type="domain" description="Immunoglobulin V-set" evidence="1">
    <location>
        <begin position="45"/>
        <end position="132"/>
    </location>
</feature>
<gene>
    <name evidence="2" type="ORF">QTO34_011914</name>
</gene>
<dbReference type="InterPro" id="IPR036179">
    <property type="entry name" value="Ig-like_dom_sf"/>
</dbReference>
<accession>A0AA40HCX6</accession>
<name>A0AA40HCX6_CNENI</name>
<comment type="caution">
    <text evidence="2">The sequence shown here is derived from an EMBL/GenBank/DDBJ whole genome shotgun (WGS) entry which is preliminary data.</text>
</comment>
<dbReference type="InterPro" id="IPR013783">
    <property type="entry name" value="Ig-like_fold"/>
</dbReference>
<evidence type="ECO:0000313" key="3">
    <source>
        <dbReference type="Proteomes" id="UP001177744"/>
    </source>
</evidence>
<dbReference type="SUPFAM" id="SSF48726">
    <property type="entry name" value="Immunoglobulin"/>
    <property type="match status" value="1"/>
</dbReference>
<sequence>MGELCFSCGAQETGLRDDLHHGLGPSPPHPPGSLHRILGPACADSAVLSVGGSGPEGHHLLHWKQLQHWGGGSYVHWYQQLPGKAPKLLIYYNSNRPSGVPDRFSGAKRGSSGSLTITGLQAEDEADYYCQSYDSSLDARTVPQACGEVRQKPAVPLQSDPGQSHPLIRWLCLCRGARNWGLRPPQGTVSANLSSPCGPARPAARGSRTRCACLSLSRPSCASGGGCLGGQDGAGQTQGPESSCACVRAPQGGPVCVL</sequence>
<dbReference type="InterPro" id="IPR050150">
    <property type="entry name" value="IgV_Light_Chain"/>
</dbReference>
<dbReference type="PANTHER" id="PTHR23267">
    <property type="entry name" value="IMMUNOGLOBULIN LIGHT CHAIN"/>
    <property type="match status" value="1"/>
</dbReference>
<dbReference type="InterPro" id="IPR013106">
    <property type="entry name" value="Ig_V-set"/>
</dbReference>